<dbReference type="AlphaFoldDB" id="A0A0H1BCV3"/>
<organism evidence="2 3">
    <name type="scientific">Blastomyces silverae</name>
    <dbReference type="NCBI Taxonomy" id="2060906"/>
    <lineage>
        <taxon>Eukaryota</taxon>
        <taxon>Fungi</taxon>
        <taxon>Dikarya</taxon>
        <taxon>Ascomycota</taxon>
        <taxon>Pezizomycotina</taxon>
        <taxon>Eurotiomycetes</taxon>
        <taxon>Eurotiomycetidae</taxon>
        <taxon>Onygenales</taxon>
        <taxon>Ajellomycetaceae</taxon>
        <taxon>Blastomyces</taxon>
    </lineage>
</organism>
<name>A0A0H1BCV3_9EURO</name>
<comment type="caution">
    <text evidence="2">The sequence shown here is derived from an EMBL/GenBank/DDBJ whole genome shotgun (WGS) entry which is preliminary data.</text>
</comment>
<gene>
    <name evidence="2" type="ORF">EMPG_17442</name>
</gene>
<evidence type="ECO:0000313" key="3">
    <source>
        <dbReference type="Proteomes" id="UP000053573"/>
    </source>
</evidence>
<accession>A0A0H1BCV3</accession>
<sequence length="84" mass="9277">MATGSSDEAGAQGRGTSTRIQIRILARMLTVYSELALNEPRVLSGMEERDDDERESRKSYHPIISFKNSAHSSSLPSSCHGHMK</sequence>
<keyword evidence="3" id="KW-1185">Reference proteome</keyword>
<evidence type="ECO:0000313" key="2">
    <source>
        <dbReference type="EMBL" id="KLJ07071.1"/>
    </source>
</evidence>
<evidence type="ECO:0000256" key="1">
    <source>
        <dbReference type="SAM" id="MobiDB-lite"/>
    </source>
</evidence>
<reference evidence="3" key="1">
    <citation type="journal article" date="2015" name="PLoS Genet.">
        <title>The dynamic genome and transcriptome of the human fungal pathogen Blastomyces and close relative Emmonsia.</title>
        <authorList>
            <person name="Munoz J.F."/>
            <person name="Gauthier G.M."/>
            <person name="Desjardins C.A."/>
            <person name="Gallo J.E."/>
            <person name="Holder J."/>
            <person name="Sullivan T.D."/>
            <person name="Marty A.J."/>
            <person name="Carmen J.C."/>
            <person name="Chen Z."/>
            <person name="Ding L."/>
            <person name="Gujja S."/>
            <person name="Magrini V."/>
            <person name="Misas E."/>
            <person name="Mitreva M."/>
            <person name="Priest M."/>
            <person name="Saif S."/>
            <person name="Whiston E.A."/>
            <person name="Young S."/>
            <person name="Zeng Q."/>
            <person name="Goldman W.E."/>
            <person name="Mardis E.R."/>
            <person name="Taylor J.W."/>
            <person name="McEwen J.G."/>
            <person name="Clay O.K."/>
            <person name="Klein B.S."/>
            <person name="Cuomo C.A."/>
        </authorList>
    </citation>
    <scope>NUCLEOTIDE SEQUENCE [LARGE SCALE GENOMIC DNA]</scope>
    <source>
        <strain evidence="3">UAMH 139</strain>
    </source>
</reference>
<dbReference type="EMBL" id="LDEV01002922">
    <property type="protein sequence ID" value="KLJ07071.1"/>
    <property type="molecule type" value="Genomic_DNA"/>
</dbReference>
<protein>
    <submittedName>
        <fullName evidence="2">Uncharacterized protein</fullName>
    </submittedName>
</protein>
<proteinExistence type="predicted"/>
<dbReference type="Proteomes" id="UP000053573">
    <property type="component" value="Unassembled WGS sequence"/>
</dbReference>
<feature type="compositionally biased region" description="Low complexity" evidence="1">
    <location>
        <begin position="69"/>
        <end position="78"/>
    </location>
</feature>
<feature type="region of interest" description="Disordered" evidence="1">
    <location>
        <begin position="40"/>
        <end position="84"/>
    </location>
</feature>